<evidence type="ECO:0000256" key="4">
    <source>
        <dbReference type="ARBA" id="ARBA00022679"/>
    </source>
</evidence>
<dbReference type="AlphaFoldDB" id="A0A0R1V0I6"/>
<dbReference type="Gene3D" id="3.30.870.10">
    <property type="entry name" value="Endonuclease Chain A"/>
    <property type="match status" value="2"/>
</dbReference>
<dbReference type="InterPro" id="IPR030874">
    <property type="entry name" value="Cardiolipin_synth_Firmi"/>
</dbReference>
<evidence type="ECO:0000256" key="3">
    <source>
        <dbReference type="ARBA" id="ARBA00022516"/>
    </source>
</evidence>
<dbReference type="GO" id="GO:0005886">
    <property type="term" value="C:plasma membrane"/>
    <property type="evidence" value="ECO:0007669"/>
    <property type="project" value="UniProtKB-SubCell"/>
</dbReference>
<evidence type="ECO:0000256" key="1">
    <source>
        <dbReference type="ARBA" id="ARBA00004651"/>
    </source>
</evidence>
<dbReference type="SUPFAM" id="SSF56024">
    <property type="entry name" value="Phospholipase D/nuclease"/>
    <property type="match status" value="2"/>
</dbReference>
<evidence type="ECO:0000259" key="14">
    <source>
        <dbReference type="PROSITE" id="PS50035"/>
    </source>
</evidence>
<keyword evidence="7 12" id="KW-1133">Transmembrane helix</keyword>
<feature type="transmembrane region" description="Helical" evidence="12">
    <location>
        <begin position="27"/>
        <end position="46"/>
    </location>
</feature>
<dbReference type="NCBIfam" id="TIGR04265">
    <property type="entry name" value="bac_cardiolipin"/>
    <property type="match status" value="1"/>
</dbReference>
<dbReference type="PANTHER" id="PTHR21248:SF22">
    <property type="entry name" value="PHOSPHOLIPASE D"/>
    <property type="match status" value="1"/>
</dbReference>
<dbReference type="EMBL" id="AZGC01000003">
    <property type="protein sequence ID" value="KRL96530.1"/>
    <property type="molecule type" value="Genomic_DNA"/>
</dbReference>
<sequence length="486" mass="55857">MVLFVINLLIAVWLVGRDRRDIAVTWAWLMVLTFLPLIGLLLYIFFGRKLTQDQIFVIRQEQKQIMEDFKARQQALVDQKNEDVRGKVTEREQLLSRLLGSLDGAVLTQANQVEVFTDGEAKFNQLIEDINHATDHVHVEYYTFASDHLGRRLLQALEEAARRGVEVRVLYDLGGSRGTNYKFFEYLERLGGQAQAFISASKARFTTPRLNYHLHRKLVIIDGNVGYIGGFNVGDQYVGEDPKFGYWRDTHFRVTGSAPTMMQIRFMMDWNTTCRRTKKERLDFDDEILQKQLSMLADYEAHTKGVPMQIVSSGPDNDQYAIRRGYQNIISQARNYVYIQTPYLIPEDSILEALIIAAKAGVDVRIMIPSMPDHPFVYRATEAFARYLTMNDVKVYKYDHGFLHAKTMVSGNNIAAVGSANLDYRSAKLNFEVNAFTYDAELAQQLKETFEQDLQQATLLTPSYFANQSKWLKFKQSCCRLLAPIL</sequence>
<keyword evidence="9 12" id="KW-0472">Membrane</keyword>
<evidence type="ECO:0000256" key="5">
    <source>
        <dbReference type="ARBA" id="ARBA00022692"/>
    </source>
</evidence>
<feature type="domain" description="PLD phosphodiesterase" evidence="14">
    <location>
        <begin position="399"/>
        <end position="426"/>
    </location>
</feature>
<feature type="active site" evidence="12">
    <location>
        <position position="222"/>
    </location>
</feature>
<gene>
    <name evidence="15" type="ORF">FC21_GL000902</name>
</gene>
<dbReference type="HAMAP" id="MF_01916">
    <property type="entry name" value="Cardiolipin_synth_Cls"/>
    <property type="match status" value="1"/>
</dbReference>
<keyword evidence="2 12" id="KW-1003">Cell membrane</keyword>
<dbReference type="PATRIC" id="fig|1423742.4.peg.938"/>
<dbReference type="CDD" id="cd09110">
    <property type="entry name" value="PLDc_CLS_1"/>
    <property type="match status" value="1"/>
</dbReference>
<proteinExistence type="inferred from homology"/>
<dbReference type="Pfam" id="PF13091">
    <property type="entry name" value="PLDc_2"/>
    <property type="match status" value="2"/>
</dbReference>
<dbReference type="Proteomes" id="UP000051084">
    <property type="component" value="Unassembled WGS sequence"/>
</dbReference>
<evidence type="ECO:0000256" key="10">
    <source>
        <dbReference type="ARBA" id="ARBA00023209"/>
    </source>
</evidence>
<organism evidence="15 16">
    <name type="scientific">Limosilactobacillus equigenerosi DSM 18793 = JCM 14505</name>
    <dbReference type="NCBI Taxonomy" id="1423742"/>
    <lineage>
        <taxon>Bacteria</taxon>
        <taxon>Bacillati</taxon>
        <taxon>Bacillota</taxon>
        <taxon>Bacilli</taxon>
        <taxon>Lactobacillales</taxon>
        <taxon>Lactobacillaceae</taxon>
        <taxon>Limosilactobacillus</taxon>
    </lineage>
</organism>
<comment type="similarity">
    <text evidence="12">Belongs to the phospholipase D family. Cardiolipin synthase subfamily.</text>
</comment>
<feature type="active site" evidence="12">
    <location>
        <position position="406"/>
    </location>
</feature>
<dbReference type="Pfam" id="PF13396">
    <property type="entry name" value="PLDc_N"/>
    <property type="match status" value="1"/>
</dbReference>
<dbReference type="InterPro" id="IPR022924">
    <property type="entry name" value="Cardiolipin_synthase"/>
</dbReference>
<evidence type="ECO:0000256" key="7">
    <source>
        <dbReference type="ARBA" id="ARBA00022989"/>
    </source>
</evidence>
<evidence type="ECO:0000256" key="9">
    <source>
        <dbReference type="ARBA" id="ARBA00023136"/>
    </source>
</evidence>
<dbReference type="PROSITE" id="PS50035">
    <property type="entry name" value="PLD"/>
    <property type="match status" value="2"/>
</dbReference>
<keyword evidence="10 12" id="KW-0594">Phospholipid biosynthesis</keyword>
<dbReference type="InterPro" id="IPR025202">
    <property type="entry name" value="PLD-like_dom"/>
</dbReference>
<feature type="active site" evidence="12">
    <location>
        <position position="217"/>
    </location>
</feature>
<reference evidence="15 16" key="1">
    <citation type="journal article" date="2015" name="Genome Announc.">
        <title>Expanding the biotechnology potential of lactobacilli through comparative genomics of 213 strains and associated genera.</title>
        <authorList>
            <person name="Sun Z."/>
            <person name="Harris H.M."/>
            <person name="McCann A."/>
            <person name="Guo C."/>
            <person name="Argimon S."/>
            <person name="Zhang W."/>
            <person name="Yang X."/>
            <person name="Jeffery I.B."/>
            <person name="Cooney J.C."/>
            <person name="Kagawa T.F."/>
            <person name="Liu W."/>
            <person name="Song Y."/>
            <person name="Salvetti E."/>
            <person name="Wrobel A."/>
            <person name="Rasinkangas P."/>
            <person name="Parkhill J."/>
            <person name="Rea M.C."/>
            <person name="O'Sullivan O."/>
            <person name="Ritari J."/>
            <person name="Douillard F.P."/>
            <person name="Paul Ross R."/>
            <person name="Yang R."/>
            <person name="Briner A.E."/>
            <person name="Felis G.E."/>
            <person name="de Vos W.M."/>
            <person name="Barrangou R."/>
            <person name="Klaenhammer T.R."/>
            <person name="Caufield P.W."/>
            <person name="Cui Y."/>
            <person name="Zhang H."/>
            <person name="O'Toole P.W."/>
        </authorList>
    </citation>
    <scope>NUCLEOTIDE SEQUENCE [LARGE SCALE GENOMIC DNA]</scope>
    <source>
        <strain evidence="15 16">DSM 18793</strain>
    </source>
</reference>
<keyword evidence="3 12" id="KW-0444">Lipid biosynthesis</keyword>
<comment type="catalytic activity">
    <reaction evidence="12">
        <text>2 a 1,2-diacyl-sn-glycero-3-phospho-(1'-sn-glycerol) = a cardiolipin + glycerol</text>
        <dbReference type="Rhea" id="RHEA:31451"/>
        <dbReference type="ChEBI" id="CHEBI:17754"/>
        <dbReference type="ChEBI" id="CHEBI:62237"/>
        <dbReference type="ChEBI" id="CHEBI:64716"/>
    </reaction>
</comment>
<dbReference type="PANTHER" id="PTHR21248">
    <property type="entry name" value="CARDIOLIPIN SYNTHASE"/>
    <property type="match status" value="1"/>
</dbReference>
<dbReference type="SMART" id="SM00155">
    <property type="entry name" value="PLDc"/>
    <property type="match status" value="2"/>
</dbReference>
<dbReference type="CDD" id="cd09112">
    <property type="entry name" value="PLDc_CLS_2"/>
    <property type="match status" value="1"/>
</dbReference>
<dbReference type="GO" id="GO:0008808">
    <property type="term" value="F:cardiolipin synthase activity"/>
    <property type="evidence" value="ECO:0007669"/>
    <property type="project" value="UniProtKB-UniRule"/>
</dbReference>
<accession>A0A0R1V0I6</accession>
<keyword evidence="6" id="KW-0677">Repeat</keyword>
<evidence type="ECO:0000313" key="15">
    <source>
        <dbReference type="EMBL" id="KRL96530.1"/>
    </source>
</evidence>
<protein>
    <recommendedName>
        <fullName evidence="12 13">Cardiolipin synthase</fullName>
        <shortName evidence="12">CL synthase</shortName>
        <ecNumber evidence="12 13">2.7.8.-</ecNumber>
    </recommendedName>
</protein>
<comment type="caution">
    <text evidence="12">Lacks conserved residue(s) required for the propagation of feature annotation.</text>
</comment>
<feature type="domain" description="PLD phosphodiesterase" evidence="14">
    <location>
        <begin position="210"/>
        <end position="237"/>
    </location>
</feature>
<comment type="subcellular location">
    <subcellularLocation>
        <location evidence="1 12">Cell membrane</location>
        <topology evidence="1 12">Multi-pass membrane protein</topology>
    </subcellularLocation>
</comment>
<keyword evidence="8 12" id="KW-0443">Lipid metabolism</keyword>
<keyword evidence="16" id="KW-1185">Reference proteome</keyword>
<feature type="active site" evidence="12">
    <location>
        <position position="404"/>
    </location>
</feature>
<evidence type="ECO:0000256" key="12">
    <source>
        <dbReference type="HAMAP-Rule" id="MF_01916"/>
    </source>
</evidence>
<name>A0A0R1V0I6_9LACO</name>
<evidence type="ECO:0000256" key="11">
    <source>
        <dbReference type="ARBA" id="ARBA00023264"/>
    </source>
</evidence>
<dbReference type="InterPro" id="IPR001736">
    <property type="entry name" value="PLipase_D/transphosphatidylase"/>
</dbReference>
<evidence type="ECO:0000256" key="6">
    <source>
        <dbReference type="ARBA" id="ARBA00022737"/>
    </source>
</evidence>
<dbReference type="STRING" id="417373.GCA_001570685_01298"/>
<keyword evidence="4 12" id="KW-0808">Transferase</keyword>
<dbReference type="InterPro" id="IPR027379">
    <property type="entry name" value="CLS_N"/>
</dbReference>
<evidence type="ECO:0000313" key="16">
    <source>
        <dbReference type="Proteomes" id="UP000051084"/>
    </source>
</evidence>
<feature type="active site" evidence="12">
    <location>
        <position position="215"/>
    </location>
</feature>
<keyword evidence="5 12" id="KW-0812">Transmembrane</keyword>
<evidence type="ECO:0000256" key="8">
    <source>
        <dbReference type="ARBA" id="ARBA00023098"/>
    </source>
</evidence>
<dbReference type="EC" id="2.7.8.-" evidence="12 13"/>
<comment type="caution">
    <text evidence="15">The sequence shown here is derived from an EMBL/GenBank/DDBJ whole genome shotgun (WGS) entry which is preliminary data.</text>
</comment>
<dbReference type="GO" id="GO:0032049">
    <property type="term" value="P:cardiolipin biosynthetic process"/>
    <property type="evidence" value="ECO:0007669"/>
    <property type="project" value="UniProtKB-UniRule"/>
</dbReference>
<evidence type="ECO:0000256" key="2">
    <source>
        <dbReference type="ARBA" id="ARBA00022475"/>
    </source>
</evidence>
<evidence type="ECO:0000256" key="13">
    <source>
        <dbReference type="NCBIfam" id="TIGR04265"/>
    </source>
</evidence>
<keyword evidence="11 12" id="KW-1208">Phospholipid metabolism</keyword>
<comment type="function">
    <text evidence="12">Catalyzes the reversible phosphatidyl group transfer from one phosphatidylglycerol molecule to another to form cardiolipin (CL) (diphosphatidylglycerol) and glycerol.</text>
</comment>